<evidence type="ECO:0000256" key="1">
    <source>
        <dbReference type="SAM" id="MobiDB-lite"/>
    </source>
</evidence>
<dbReference type="STRING" id="1545044.SAMN05444276_1011199"/>
<proteinExistence type="predicted"/>
<organism evidence="2 3">
    <name type="scientific">Paracoccus sanguinis</name>
    <dbReference type="NCBI Taxonomy" id="1545044"/>
    <lineage>
        <taxon>Bacteria</taxon>
        <taxon>Pseudomonadati</taxon>
        <taxon>Pseudomonadota</taxon>
        <taxon>Alphaproteobacteria</taxon>
        <taxon>Rhodobacterales</taxon>
        <taxon>Paracoccaceae</taxon>
        <taxon>Paracoccus</taxon>
    </lineage>
</organism>
<gene>
    <name evidence="2" type="ORF">SAMN05444276_1011199</name>
</gene>
<feature type="region of interest" description="Disordered" evidence="1">
    <location>
        <begin position="61"/>
        <end position="103"/>
    </location>
</feature>
<accession>A0A1H2U6P0</accession>
<name>A0A1H2U6P0_9RHOB</name>
<sequence length="103" mass="10197">MRAGWGGAEAWAKGLLSTGKMQSGTRTFAQAALETGGLALPRSSKLPLIKLCLDPGASTPGGAPAKIRARQTAAPVPAPATITTTTVADPVAAAGDKAEDAEG</sequence>
<evidence type="ECO:0000313" key="3">
    <source>
        <dbReference type="Proteomes" id="UP000182944"/>
    </source>
</evidence>
<keyword evidence="3" id="KW-1185">Reference proteome</keyword>
<reference evidence="3" key="1">
    <citation type="submission" date="2016-10" db="EMBL/GenBank/DDBJ databases">
        <authorList>
            <person name="Varghese N."/>
            <person name="Submissions S."/>
        </authorList>
    </citation>
    <scope>NUCLEOTIDE SEQUENCE [LARGE SCALE GENOMIC DNA]</scope>
    <source>
        <strain evidence="3">DSM 29303</strain>
    </source>
</reference>
<dbReference type="EMBL" id="FNNA01000001">
    <property type="protein sequence ID" value="SDW51903.1"/>
    <property type="molecule type" value="Genomic_DNA"/>
</dbReference>
<evidence type="ECO:0000313" key="2">
    <source>
        <dbReference type="EMBL" id="SDW51903.1"/>
    </source>
</evidence>
<dbReference type="AlphaFoldDB" id="A0A1H2U6P0"/>
<protein>
    <submittedName>
        <fullName evidence="2">Uncharacterized protein</fullName>
    </submittedName>
</protein>
<feature type="compositionally biased region" description="Low complexity" evidence="1">
    <location>
        <begin position="72"/>
        <end position="95"/>
    </location>
</feature>
<dbReference type="Proteomes" id="UP000182944">
    <property type="component" value="Unassembled WGS sequence"/>
</dbReference>